<dbReference type="InterPro" id="IPR011701">
    <property type="entry name" value="MFS"/>
</dbReference>
<dbReference type="Pfam" id="PF07690">
    <property type="entry name" value="MFS_1"/>
    <property type="match status" value="1"/>
</dbReference>
<feature type="transmembrane region" description="Helical" evidence="4">
    <location>
        <begin position="165"/>
        <end position="186"/>
    </location>
</feature>
<dbReference type="GO" id="GO:0022857">
    <property type="term" value="F:transmembrane transporter activity"/>
    <property type="evidence" value="ECO:0007669"/>
    <property type="project" value="InterPro"/>
</dbReference>
<feature type="transmembrane region" description="Helical" evidence="4">
    <location>
        <begin position="216"/>
        <end position="237"/>
    </location>
</feature>
<evidence type="ECO:0000256" key="4">
    <source>
        <dbReference type="SAM" id="Phobius"/>
    </source>
</evidence>
<sequence length="408" mass="42480">MPTSPLTRYPLAVIVTAQLFGTSLWFSVNGVGLALQEAVGLSESDLGLLTIAVQAGFISGTLLIATTGLADRVRASHLFAISAVLGALINAAFIGVAESVTLATVARFATGLCLAGIYPLGMKLVVSWTPSHAGAALGWLVGMLTLGIASPHLLRGLTLNLPWQWPLLLASLLALVAALMIFKLGVGPHLPATAKSGRPWAGLAAFKQPRFRAAALGYFGHCWELYALWALVPFLVARELERLGASNSAQPWLSFAVIALGLPGCVLAGKFSRRIGSDRVACVALATSGALCLVYPLLGSASPWLLLTLLGVWGVSVIADSAQFSALASATAPPERLGAALAMMNAIGFGLTIPSIALVTALWSSQSLAVIWWLLPGPILGLLAMHGFSSHQSSHQHPAKTARPNNPT</sequence>
<dbReference type="PROSITE" id="PS50850">
    <property type="entry name" value="MFS"/>
    <property type="match status" value="1"/>
</dbReference>
<dbReference type="Gene3D" id="1.20.1250.20">
    <property type="entry name" value="MFS general substrate transporter like domains"/>
    <property type="match status" value="1"/>
</dbReference>
<gene>
    <name evidence="6" type="ORF">HSBAA_08040</name>
</gene>
<feature type="transmembrane region" description="Helical" evidence="4">
    <location>
        <begin position="78"/>
        <end position="96"/>
    </location>
</feature>
<feature type="transmembrane region" description="Helical" evidence="4">
    <location>
        <begin position="280"/>
        <end position="298"/>
    </location>
</feature>
<feature type="transmembrane region" description="Helical" evidence="4">
    <location>
        <begin position="46"/>
        <end position="66"/>
    </location>
</feature>
<dbReference type="SUPFAM" id="SSF103473">
    <property type="entry name" value="MFS general substrate transporter"/>
    <property type="match status" value="1"/>
</dbReference>
<dbReference type="PANTHER" id="PTHR23521:SF3">
    <property type="entry name" value="MFS TRANSPORTER"/>
    <property type="match status" value="1"/>
</dbReference>
<accession>A0A455U5A7</accession>
<evidence type="ECO:0000256" key="1">
    <source>
        <dbReference type="ARBA" id="ARBA00022692"/>
    </source>
</evidence>
<dbReference type="InterPro" id="IPR036259">
    <property type="entry name" value="MFS_trans_sf"/>
</dbReference>
<evidence type="ECO:0000259" key="5">
    <source>
        <dbReference type="PROSITE" id="PS50850"/>
    </source>
</evidence>
<feature type="transmembrane region" description="Helical" evidence="4">
    <location>
        <begin position="9"/>
        <end position="26"/>
    </location>
</feature>
<dbReference type="KEGG" id="hsr:HSBAA_08040"/>
<name>A0A455U5A7_9GAMM</name>
<feature type="transmembrane region" description="Helical" evidence="4">
    <location>
        <begin position="133"/>
        <end position="153"/>
    </location>
</feature>
<evidence type="ECO:0000256" key="2">
    <source>
        <dbReference type="ARBA" id="ARBA00022989"/>
    </source>
</evidence>
<dbReference type="InterPro" id="IPR020846">
    <property type="entry name" value="MFS_dom"/>
</dbReference>
<keyword evidence="2 4" id="KW-1133">Transmembrane helix</keyword>
<reference evidence="6 7" key="1">
    <citation type="journal article" date="2019" name="Microbiol. Resour. Announc.">
        <title>Complete Genome Sequence of Halomonas sulfidaeris Strain Esulfide1 Isolated from a Metal Sulfide Rock at a Depth of 2,200 Meters, Obtained Using Nanopore Sequencing.</title>
        <authorList>
            <person name="Saito M."/>
            <person name="Nishigata A."/>
            <person name="Galipon J."/>
            <person name="Arakawa K."/>
        </authorList>
    </citation>
    <scope>NUCLEOTIDE SEQUENCE [LARGE SCALE GENOMIC DNA]</scope>
    <source>
        <strain evidence="6 7">ATCC BAA-803</strain>
    </source>
</reference>
<feature type="transmembrane region" description="Helical" evidence="4">
    <location>
        <begin position="249"/>
        <end position="268"/>
    </location>
</feature>
<dbReference type="EMBL" id="AP019514">
    <property type="protein sequence ID" value="BBI59498.1"/>
    <property type="molecule type" value="Genomic_DNA"/>
</dbReference>
<dbReference type="AlphaFoldDB" id="A0A455U5A7"/>
<proteinExistence type="predicted"/>
<evidence type="ECO:0000313" key="7">
    <source>
        <dbReference type="Proteomes" id="UP000320231"/>
    </source>
</evidence>
<dbReference type="Proteomes" id="UP000320231">
    <property type="component" value="Chromosome"/>
</dbReference>
<feature type="transmembrane region" description="Helical" evidence="4">
    <location>
        <begin position="369"/>
        <end position="388"/>
    </location>
</feature>
<feature type="transmembrane region" description="Helical" evidence="4">
    <location>
        <begin position="304"/>
        <end position="327"/>
    </location>
</feature>
<keyword evidence="1 4" id="KW-0812">Transmembrane</keyword>
<feature type="domain" description="Major facilitator superfamily (MFS) profile" evidence="5">
    <location>
        <begin position="9"/>
        <end position="393"/>
    </location>
</feature>
<feature type="transmembrane region" description="Helical" evidence="4">
    <location>
        <begin position="102"/>
        <end position="121"/>
    </location>
</feature>
<organism evidence="6 7">
    <name type="scientific">Vreelandella sulfidaeris</name>
    <dbReference type="NCBI Taxonomy" id="115553"/>
    <lineage>
        <taxon>Bacteria</taxon>
        <taxon>Pseudomonadati</taxon>
        <taxon>Pseudomonadota</taxon>
        <taxon>Gammaproteobacteria</taxon>
        <taxon>Oceanospirillales</taxon>
        <taxon>Halomonadaceae</taxon>
        <taxon>Vreelandella</taxon>
    </lineage>
</organism>
<evidence type="ECO:0000313" key="6">
    <source>
        <dbReference type="EMBL" id="BBI59498.1"/>
    </source>
</evidence>
<dbReference type="PANTHER" id="PTHR23521">
    <property type="entry name" value="TRANSPORTER MFS SUPERFAMILY"/>
    <property type="match status" value="1"/>
</dbReference>
<protein>
    <submittedName>
        <fullName evidence="6">MFS transporter</fullName>
    </submittedName>
</protein>
<keyword evidence="3 4" id="KW-0472">Membrane</keyword>
<evidence type="ECO:0000256" key="3">
    <source>
        <dbReference type="ARBA" id="ARBA00023136"/>
    </source>
</evidence>
<feature type="transmembrane region" description="Helical" evidence="4">
    <location>
        <begin position="339"/>
        <end position="363"/>
    </location>
</feature>
<dbReference type="GO" id="GO:0005886">
    <property type="term" value="C:plasma membrane"/>
    <property type="evidence" value="ECO:0007669"/>
    <property type="project" value="TreeGrafter"/>
</dbReference>